<gene>
    <name evidence="1" type="ORF">NQ318_018335</name>
</gene>
<dbReference type="InterPro" id="IPR036397">
    <property type="entry name" value="RNaseH_sf"/>
</dbReference>
<dbReference type="Gene3D" id="3.30.420.10">
    <property type="entry name" value="Ribonuclease H-like superfamily/Ribonuclease H"/>
    <property type="match status" value="1"/>
</dbReference>
<comment type="caution">
    <text evidence="1">The sequence shown here is derived from an EMBL/GenBank/DDBJ whole genome shotgun (WGS) entry which is preliminary data.</text>
</comment>
<sequence>MCTIHLLAASQSVITITGQLTGWISTVYNGTVVEIVVEKIKSWILHQDNAPAHNVLSVKRYLAARGSPVLGHAPYSPDLIKSALKGTWFESMEEVKRKSGELLNALTKRNFQHCFNQWKKANGTVCSEGRGVH</sequence>
<accession>A0AAV8ZG33</accession>
<evidence type="ECO:0000313" key="2">
    <source>
        <dbReference type="Proteomes" id="UP001162162"/>
    </source>
</evidence>
<evidence type="ECO:0000313" key="1">
    <source>
        <dbReference type="EMBL" id="KAJ8962353.1"/>
    </source>
</evidence>
<name>A0AAV8ZG33_9CUCU</name>
<keyword evidence="2" id="KW-1185">Reference proteome</keyword>
<evidence type="ECO:0008006" key="3">
    <source>
        <dbReference type="Google" id="ProtNLM"/>
    </source>
</evidence>
<dbReference type="Proteomes" id="UP001162162">
    <property type="component" value="Unassembled WGS sequence"/>
</dbReference>
<dbReference type="AlphaFoldDB" id="A0AAV8ZG33"/>
<reference evidence="1" key="1">
    <citation type="journal article" date="2023" name="Insect Mol. Biol.">
        <title>Genome sequencing provides insights into the evolution of gene families encoding plant cell wall-degrading enzymes in longhorned beetles.</title>
        <authorList>
            <person name="Shin N.R."/>
            <person name="Okamura Y."/>
            <person name="Kirsch R."/>
            <person name="Pauchet Y."/>
        </authorList>
    </citation>
    <scope>NUCLEOTIDE SEQUENCE</scope>
    <source>
        <strain evidence="1">AMC_N1</strain>
    </source>
</reference>
<proteinExistence type="predicted"/>
<protein>
    <recommendedName>
        <fullName evidence="3">Transposase</fullName>
    </recommendedName>
</protein>
<dbReference type="EMBL" id="JAPWTK010000003">
    <property type="protein sequence ID" value="KAJ8962353.1"/>
    <property type="molecule type" value="Genomic_DNA"/>
</dbReference>
<dbReference type="GO" id="GO:0003676">
    <property type="term" value="F:nucleic acid binding"/>
    <property type="evidence" value="ECO:0007669"/>
    <property type="project" value="InterPro"/>
</dbReference>
<organism evidence="1 2">
    <name type="scientific">Aromia moschata</name>
    <dbReference type="NCBI Taxonomy" id="1265417"/>
    <lineage>
        <taxon>Eukaryota</taxon>
        <taxon>Metazoa</taxon>
        <taxon>Ecdysozoa</taxon>
        <taxon>Arthropoda</taxon>
        <taxon>Hexapoda</taxon>
        <taxon>Insecta</taxon>
        <taxon>Pterygota</taxon>
        <taxon>Neoptera</taxon>
        <taxon>Endopterygota</taxon>
        <taxon>Coleoptera</taxon>
        <taxon>Polyphaga</taxon>
        <taxon>Cucujiformia</taxon>
        <taxon>Chrysomeloidea</taxon>
        <taxon>Cerambycidae</taxon>
        <taxon>Cerambycinae</taxon>
        <taxon>Callichromatini</taxon>
        <taxon>Aromia</taxon>
    </lineage>
</organism>